<reference evidence="1" key="1">
    <citation type="submission" date="2020-05" db="EMBL/GenBank/DDBJ databases">
        <title>Large-scale comparative analyses of tick genomes elucidate their genetic diversity and vector capacities.</title>
        <authorList>
            <person name="Jia N."/>
            <person name="Wang J."/>
            <person name="Shi W."/>
            <person name="Du L."/>
            <person name="Sun Y."/>
            <person name="Zhan W."/>
            <person name="Jiang J."/>
            <person name="Wang Q."/>
            <person name="Zhang B."/>
            <person name="Ji P."/>
            <person name="Sakyi L.B."/>
            <person name="Cui X."/>
            <person name="Yuan T."/>
            <person name="Jiang B."/>
            <person name="Yang W."/>
            <person name="Lam T.T.-Y."/>
            <person name="Chang Q."/>
            <person name="Ding S."/>
            <person name="Wang X."/>
            <person name="Zhu J."/>
            <person name="Ruan X."/>
            <person name="Zhao L."/>
            <person name="Wei J."/>
            <person name="Que T."/>
            <person name="Du C."/>
            <person name="Cheng J."/>
            <person name="Dai P."/>
            <person name="Han X."/>
            <person name="Huang E."/>
            <person name="Gao Y."/>
            <person name="Liu J."/>
            <person name="Shao H."/>
            <person name="Ye R."/>
            <person name="Li L."/>
            <person name="Wei W."/>
            <person name="Wang X."/>
            <person name="Wang C."/>
            <person name="Yang T."/>
            <person name="Huo Q."/>
            <person name="Li W."/>
            <person name="Guo W."/>
            <person name="Chen H."/>
            <person name="Zhou L."/>
            <person name="Ni X."/>
            <person name="Tian J."/>
            <person name="Zhou Y."/>
            <person name="Sheng Y."/>
            <person name="Liu T."/>
            <person name="Pan Y."/>
            <person name="Xia L."/>
            <person name="Li J."/>
            <person name="Zhao F."/>
            <person name="Cao W."/>
        </authorList>
    </citation>
    <scope>NUCLEOTIDE SEQUENCE</scope>
    <source>
        <strain evidence="1">Hyas-2018</strain>
    </source>
</reference>
<evidence type="ECO:0000313" key="2">
    <source>
        <dbReference type="Proteomes" id="UP000821845"/>
    </source>
</evidence>
<dbReference type="Proteomes" id="UP000821845">
    <property type="component" value="Chromosome 1"/>
</dbReference>
<proteinExistence type="predicted"/>
<sequence length="155" mass="16666">MDSRSSCLAYRRRAALASLPLSVLSPGHRLRVCDSSLVVCHGSRPRVLELAAHPTPLAGTRVASAKGTCDSNPVVRCRVSANFQEPLPPSRSPDTRSYGAKSGSVAFETPANAVSRKCDLDIVACIDRQELLVIVRCFVRYRESGSRVHGSNCAS</sequence>
<accession>A0ACB7TQB3</accession>
<keyword evidence="2" id="KW-1185">Reference proteome</keyword>
<comment type="caution">
    <text evidence="1">The sequence shown here is derived from an EMBL/GenBank/DDBJ whole genome shotgun (WGS) entry which is preliminary data.</text>
</comment>
<evidence type="ECO:0000313" key="1">
    <source>
        <dbReference type="EMBL" id="KAH6948348.1"/>
    </source>
</evidence>
<name>A0ACB7TQB3_HYAAI</name>
<dbReference type="EMBL" id="CM023481">
    <property type="protein sequence ID" value="KAH6948348.1"/>
    <property type="molecule type" value="Genomic_DNA"/>
</dbReference>
<gene>
    <name evidence="1" type="ORF">HPB50_023459</name>
</gene>
<organism evidence="1 2">
    <name type="scientific">Hyalomma asiaticum</name>
    <name type="common">Tick</name>
    <dbReference type="NCBI Taxonomy" id="266040"/>
    <lineage>
        <taxon>Eukaryota</taxon>
        <taxon>Metazoa</taxon>
        <taxon>Ecdysozoa</taxon>
        <taxon>Arthropoda</taxon>
        <taxon>Chelicerata</taxon>
        <taxon>Arachnida</taxon>
        <taxon>Acari</taxon>
        <taxon>Parasitiformes</taxon>
        <taxon>Ixodida</taxon>
        <taxon>Ixodoidea</taxon>
        <taxon>Ixodidae</taxon>
        <taxon>Hyalomminae</taxon>
        <taxon>Hyalomma</taxon>
    </lineage>
</organism>
<protein>
    <submittedName>
        <fullName evidence="1">Uncharacterized protein</fullName>
    </submittedName>
</protein>